<dbReference type="Proteomes" id="UP000020938">
    <property type="component" value="Unassembled WGS sequence"/>
</dbReference>
<dbReference type="PATRIC" id="fig|1339314.3.peg.122"/>
<sequence length="419" mass="47900">MDLIIGAGITGLSYALLKGDSDYLVLETENEIGGYCRTTRRNGFVWDYSGHFFHFRDSHIKDMVMKGLDESDIVKVDKCTHIKYGDCLIDFPFQKNIHQLPQQEFIDCLVDLFESGGNDYRSFKEMLYAKFGKSIAEKFLIPYNTKLYATDLDALDSNAMGRFFPYAEKEEIVRNFRRPSNTSYNGSFVYPRRGAIVYVDQIAGQVPAGKIKTGSEVVAVDSQAKTVTLTDGTCMHYDRLVSTIPFVRLLDLAKVDYDRSIYSWNKVLVFNIGFDRKGEDTSNHWIYFPGEEYCFYRVGFYDNILGTDRMSLYVELGFDKNAAINPEEWFPRVLNDLRRAGILNDSQTPVDHESIIMNPAYVHVNEASQRDVAEKKKQLAQTGIYSIGRYGSWTYCSIEDNIKEAQALADAFVRESDKS</sequence>
<gene>
    <name evidence="3" type="ORF">M123_4802</name>
</gene>
<dbReference type="InterPro" id="IPR002937">
    <property type="entry name" value="Amino_oxidase"/>
</dbReference>
<evidence type="ECO:0000313" key="4">
    <source>
        <dbReference type="Proteomes" id="UP000020938"/>
    </source>
</evidence>
<name>A0A016EF38_BACFG</name>
<evidence type="ECO:0000256" key="1">
    <source>
        <dbReference type="ARBA" id="ARBA00006046"/>
    </source>
</evidence>
<dbReference type="EMBL" id="JGDS01000015">
    <property type="protein sequence ID" value="EXZ75686.1"/>
    <property type="molecule type" value="Genomic_DNA"/>
</dbReference>
<dbReference type="AlphaFoldDB" id="A0A016EF38"/>
<feature type="domain" description="Amine oxidase" evidence="2">
    <location>
        <begin position="18"/>
        <end position="354"/>
    </location>
</feature>
<protein>
    <submittedName>
        <fullName evidence="3">Flavin containing amine oxidoreductase family protein</fullName>
    </submittedName>
</protein>
<dbReference type="Pfam" id="PF01593">
    <property type="entry name" value="Amino_oxidase"/>
    <property type="match status" value="1"/>
</dbReference>
<comment type="caution">
    <text evidence="3">The sequence shown here is derived from an EMBL/GenBank/DDBJ whole genome shotgun (WGS) entry which is preliminary data.</text>
</comment>
<dbReference type="PANTHER" id="PTHR43734:SF4">
    <property type="entry name" value="AMINE OXIDASE DOMAIN-CONTAINING PROTEIN"/>
    <property type="match status" value="1"/>
</dbReference>
<dbReference type="InterPro" id="IPR036188">
    <property type="entry name" value="FAD/NAD-bd_sf"/>
</dbReference>
<evidence type="ECO:0000313" key="3">
    <source>
        <dbReference type="EMBL" id="EXZ75686.1"/>
    </source>
</evidence>
<dbReference type="SUPFAM" id="SSF51971">
    <property type="entry name" value="Nucleotide-binding domain"/>
    <property type="match status" value="1"/>
</dbReference>
<accession>A0A016EF38</accession>
<dbReference type="PANTHER" id="PTHR43734">
    <property type="entry name" value="PHYTOENE DESATURASE"/>
    <property type="match status" value="1"/>
</dbReference>
<dbReference type="GO" id="GO:0016491">
    <property type="term" value="F:oxidoreductase activity"/>
    <property type="evidence" value="ECO:0007669"/>
    <property type="project" value="InterPro"/>
</dbReference>
<proteinExistence type="inferred from homology"/>
<reference evidence="3 4" key="1">
    <citation type="submission" date="2014-02" db="EMBL/GenBank/DDBJ databases">
        <authorList>
            <person name="Sears C."/>
            <person name="Carroll K."/>
            <person name="Sack B.R."/>
            <person name="Qadri F."/>
            <person name="Myers L.L."/>
            <person name="Chung G.-T."/>
            <person name="Escheverria P."/>
            <person name="Fraser C.M."/>
            <person name="Sadzewicz L."/>
            <person name="Shefchek K.A."/>
            <person name="Tallon L."/>
            <person name="Das S.P."/>
            <person name="Daugherty S."/>
            <person name="Mongodin E.F."/>
        </authorList>
    </citation>
    <scope>NUCLEOTIDE SEQUENCE [LARGE SCALE GENOMIC DNA]</scope>
    <source>
        <strain evidence="3 4">3976T8</strain>
    </source>
</reference>
<evidence type="ECO:0000259" key="2">
    <source>
        <dbReference type="Pfam" id="PF01593"/>
    </source>
</evidence>
<dbReference type="Gene3D" id="3.50.50.60">
    <property type="entry name" value="FAD/NAD(P)-binding domain"/>
    <property type="match status" value="1"/>
</dbReference>
<comment type="similarity">
    <text evidence="1">Belongs to the carotenoid/retinoid oxidoreductase family.</text>
</comment>
<organism evidence="3 4">
    <name type="scientific">Bacteroides fragilis str. 3976T8</name>
    <dbReference type="NCBI Taxonomy" id="1339314"/>
    <lineage>
        <taxon>Bacteria</taxon>
        <taxon>Pseudomonadati</taxon>
        <taxon>Bacteroidota</taxon>
        <taxon>Bacteroidia</taxon>
        <taxon>Bacteroidales</taxon>
        <taxon>Bacteroidaceae</taxon>
        <taxon>Bacteroides</taxon>
    </lineage>
</organism>
<dbReference type="RefSeq" id="WP_032597398.1">
    <property type="nucleotide sequence ID" value="NZ_JGDS01000015.1"/>
</dbReference>